<evidence type="ECO:0000313" key="4">
    <source>
        <dbReference type="EMBL" id="MFC4403003.1"/>
    </source>
</evidence>
<feature type="transmembrane region" description="Helical" evidence="2">
    <location>
        <begin position="105"/>
        <end position="125"/>
    </location>
</feature>
<proteinExistence type="predicted"/>
<dbReference type="EMBL" id="JBHSDT010000004">
    <property type="protein sequence ID" value="MFC4403003.1"/>
    <property type="molecule type" value="Genomic_DNA"/>
</dbReference>
<keyword evidence="5" id="KW-1185">Reference proteome</keyword>
<evidence type="ECO:0000259" key="3">
    <source>
        <dbReference type="Pfam" id="PF13638"/>
    </source>
</evidence>
<protein>
    <submittedName>
        <fullName evidence="4">PIN domain-containing protein</fullName>
    </submittedName>
</protein>
<reference evidence="5" key="1">
    <citation type="journal article" date="2019" name="Int. J. Syst. Evol. Microbiol.">
        <title>The Global Catalogue of Microorganisms (GCM) 10K type strain sequencing project: providing services to taxonomists for standard genome sequencing and annotation.</title>
        <authorList>
            <consortium name="The Broad Institute Genomics Platform"/>
            <consortium name="The Broad Institute Genome Sequencing Center for Infectious Disease"/>
            <person name="Wu L."/>
            <person name="Ma J."/>
        </authorList>
    </citation>
    <scope>NUCLEOTIDE SEQUENCE [LARGE SCALE GENOMIC DNA]</scope>
    <source>
        <strain evidence="5">CCUG 37865</strain>
    </source>
</reference>
<keyword evidence="2" id="KW-0812">Transmembrane</keyword>
<gene>
    <name evidence="4" type="ORF">ACFOY7_07940</name>
</gene>
<feature type="coiled-coil region" evidence="1">
    <location>
        <begin position="127"/>
        <end position="175"/>
    </location>
</feature>
<name>A0ABV8WVC1_9BACI</name>
<comment type="caution">
    <text evidence="4">The sequence shown here is derived from an EMBL/GenBank/DDBJ whole genome shotgun (WGS) entry which is preliminary data.</text>
</comment>
<dbReference type="Pfam" id="PF13638">
    <property type="entry name" value="PIN_4"/>
    <property type="match status" value="1"/>
</dbReference>
<feature type="domain" description="PIN" evidence="3">
    <location>
        <begin position="223"/>
        <end position="345"/>
    </location>
</feature>
<dbReference type="InterPro" id="IPR002716">
    <property type="entry name" value="PIN_dom"/>
</dbReference>
<sequence>MEIIKYIGYWIGFPVLIGFVLFGIYAMLLHDSVSKDTDEKFDSNLLDHMLATIIFPELNIWRLSVNNESKFKILVSSLLFFLTIGFILVANYTSGWNWSLPLKQILITILAFGVVQRGWAVYQVYRLLKVRKKVEDIEQEIADAEEKMGDLTNDIKKEKKEAANLEKEIQSVSMRNKQIYAFSNKIHTELVDHLESYKEILRTVSSNINRLRNWDDKNVRIAIDTNILMECDDYLIEELKRHKLLISKTVQGEWDYNIKGNDPEKKSKGLRARDRLDELVENGKQTSKPCDFIVKKWNSQFMKDNNLRTDENDEKIIADYLYEYQKDEDIVILSADKMFTISASIHMPVIRMEKVNLFGKEAELV</sequence>
<feature type="transmembrane region" description="Helical" evidence="2">
    <location>
        <begin position="73"/>
        <end position="93"/>
    </location>
</feature>
<feature type="transmembrane region" description="Helical" evidence="2">
    <location>
        <begin position="7"/>
        <end position="25"/>
    </location>
</feature>
<dbReference type="RefSeq" id="WP_390251130.1">
    <property type="nucleotide sequence ID" value="NZ_JBHSDT010000004.1"/>
</dbReference>
<keyword evidence="2" id="KW-0472">Membrane</keyword>
<dbReference type="Proteomes" id="UP001595882">
    <property type="component" value="Unassembled WGS sequence"/>
</dbReference>
<keyword evidence="2" id="KW-1133">Transmembrane helix</keyword>
<keyword evidence="1" id="KW-0175">Coiled coil</keyword>
<feature type="transmembrane region" description="Helical" evidence="2">
    <location>
        <begin position="45"/>
        <end position="61"/>
    </location>
</feature>
<evidence type="ECO:0000256" key="1">
    <source>
        <dbReference type="SAM" id="Coils"/>
    </source>
</evidence>
<organism evidence="4 5">
    <name type="scientific">Gracilibacillus xinjiangensis</name>
    <dbReference type="NCBI Taxonomy" id="1193282"/>
    <lineage>
        <taxon>Bacteria</taxon>
        <taxon>Bacillati</taxon>
        <taxon>Bacillota</taxon>
        <taxon>Bacilli</taxon>
        <taxon>Bacillales</taxon>
        <taxon>Bacillaceae</taxon>
        <taxon>Gracilibacillus</taxon>
    </lineage>
</organism>
<evidence type="ECO:0000313" key="5">
    <source>
        <dbReference type="Proteomes" id="UP001595882"/>
    </source>
</evidence>
<evidence type="ECO:0000256" key="2">
    <source>
        <dbReference type="SAM" id="Phobius"/>
    </source>
</evidence>
<accession>A0ABV8WVC1</accession>